<protein>
    <recommendedName>
        <fullName evidence="1">Stage 0 sporulation protein A homolog</fullName>
    </recommendedName>
</protein>
<evidence type="ECO:0000313" key="5">
    <source>
        <dbReference type="EMBL" id="MBC8590199.1"/>
    </source>
</evidence>
<evidence type="ECO:0000256" key="3">
    <source>
        <dbReference type="PROSITE-ProRule" id="PRU00169"/>
    </source>
</evidence>
<dbReference type="Gene3D" id="1.10.10.10">
    <property type="entry name" value="Winged helix-like DNA-binding domain superfamily/Winged helix DNA-binding domain"/>
    <property type="match status" value="1"/>
</dbReference>
<comment type="function">
    <text evidence="2">May play the central regulatory role in sporulation. It may be an element of the effector pathway responsible for the activation of sporulation genes in response to nutritional stress. Spo0A may act in concert with spo0H (a sigma factor) to control the expression of some genes that are critical to the sporulation process.</text>
</comment>
<evidence type="ECO:0000256" key="2">
    <source>
        <dbReference type="ARBA" id="ARBA00024867"/>
    </source>
</evidence>
<reference evidence="5 6" key="1">
    <citation type="submission" date="2020-08" db="EMBL/GenBank/DDBJ databases">
        <title>Genome public.</title>
        <authorList>
            <person name="Liu C."/>
            <person name="Sun Q."/>
        </authorList>
    </citation>
    <scope>NUCLEOTIDE SEQUENCE [LARGE SCALE GENOMIC DNA]</scope>
    <source>
        <strain evidence="5 6">NSJ-26</strain>
    </source>
</reference>
<dbReference type="RefSeq" id="WP_249323020.1">
    <property type="nucleotide sequence ID" value="NZ_JACRTK010000001.1"/>
</dbReference>
<feature type="domain" description="Response regulatory" evidence="4">
    <location>
        <begin position="2"/>
        <end position="116"/>
    </location>
</feature>
<dbReference type="InterPro" id="IPR011006">
    <property type="entry name" value="CheY-like_superfamily"/>
</dbReference>
<accession>A0A926F1J1</accession>
<dbReference type="PANTHER" id="PTHR35807">
    <property type="entry name" value="TRANSCRIPTIONAL REGULATOR REDD-RELATED"/>
    <property type="match status" value="1"/>
</dbReference>
<dbReference type="PANTHER" id="PTHR35807:SF2">
    <property type="entry name" value="TRANSCRIPTIONAL ACTIVATOR DOMAIN"/>
    <property type="match status" value="1"/>
</dbReference>
<keyword evidence="6" id="KW-1185">Reference proteome</keyword>
<dbReference type="PROSITE" id="PS50110">
    <property type="entry name" value="RESPONSE_REGULATORY"/>
    <property type="match status" value="1"/>
</dbReference>
<dbReference type="Gene3D" id="3.40.50.2300">
    <property type="match status" value="1"/>
</dbReference>
<sequence>MRVILVDDEPIALKVLKSVLSTYKEIDIVGSYTDPIVALESINTIEPDVIFLDIEMGSVNGLEIADDFIRKKNFIEIVFVTAYSKYAIEAFELNAIDYVLKPPQRNRLNKTIKRLIKRFKNCERETQEKNNILKVDCFGHFEVRDDIDRPLTWRTQKSKELFALLLVEKSISKDLIIETILSDRNLEKANTLLHTTIYQLRKSLNKLGFNDSITYLNGEYSLNLPIHSDFYKMEELINLNIHKQEEILKILKIYKGDFLEYERYQWALGIQQDYRDRVVDILLNFTNIQMLDNINLPILKDVLKFLYNLDSFNENIAKATIEYHGKQGHITELRDFFKEYKDNLWREMNIKPMESTQRLYDKYYKLK</sequence>
<organism evidence="5 6">
    <name type="scientific">Wansuia hejianensis</name>
    <dbReference type="NCBI Taxonomy" id="2763667"/>
    <lineage>
        <taxon>Bacteria</taxon>
        <taxon>Bacillati</taxon>
        <taxon>Bacillota</taxon>
        <taxon>Clostridia</taxon>
        <taxon>Lachnospirales</taxon>
        <taxon>Lachnospiraceae</taxon>
        <taxon>Wansuia</taxon>
    </lineage>
</organism>
<keyword evidence="3" id="KW-0597">Phosphoprotein</keyword>
<dbReference type="Pfam" id="PF00072">
    <property type="entry name" value="Response_reg"/>
    <property type="match status" value="1"/>
</dbReference>
<dbReference type="SUPFAM" id="SSF52172">
    <property type="entry name" value="CheY-like"/>
    <property type="match status" value="1"/>
</dbReference>
<proteinExistence type="predicted"/>
<evidence type="ECO:0000259" key="4">
    <source>
        <dbReference type="PROSITE" id="PS50110"/>
    </source>
</evidence>
<evidence type="ECO:0000313" key="6">
    <source>
        <dbReference type="Proteomes" id="UP000601522"/>
    </source>
</evidence>
<gene>
    <name evidence="5" type="ORF">H8689_03465</name>
</gene>
<feature type="modified residue" description="4-aspartylphosphate" evidence="3">
    <location>
        <position position="53"/>
    </location>
</feature>
<evidence type="ECO:0000256" key="1">
    <source>
        <dbReference type="ARBA" id="ARBA00018672"/>
    </source>
</evidence>
<dbReference type="Proteomes" id="UP000601522">
    <property type="component" value="Unassembled WGS sequence"/>
</dbReference>
<dbReference type="InterPro" id="IPR051677">
    <property type="entry name" value="AfsR-DnrI-RedD_regulator"/>
</dbReference>
<comment type="caution">
    <text evidence="5">The sequence shown here is derived from an EMBL/GenBank/DDBJ whole genome shotgun (WGS) entry which is preliminary data.</text>
</comment>
<dbReference type="AlphaFoldDB" id="A0A926F1J1"/>
<name>A0A926F1J1_9FIRM</name>
<dbReference type="SMART" id="SM00448">
    <property type="entry name" value="REC"/>
    <property type="match status" value="1"/>
</dbReference>
<dbReference type="InterPro" id="IPR036388">
    <property type="entry name" value="WH-like_DNA-bd_sf"/>
</dbReference>
<dbReference type="EMBL" id="JACRTK010000001">
    <property type="protein sequence ID" value="MBC8590199.1"/>
    <property type="molecule type" value="Genomic_DNA"/>
</dbReference>
<dbReference type="GO" id="GO:0000160">
    <property type="term" value="P:phosphorelay signal transduction system"/>
    <property type="evidence" value="ECO:0007669"/>
    <property type="project" value="InterPro"/>
</dbReference>
<dbReference type="InterPro" id="IPR001789">
    <property type="entry name" value="Sig_transdc_resp-reg_receiver"/>
</dbReference>